<dbReference type="PANTHER" id="PTHR37531">
    <property type="entry name" value="HEME EXPORTER PROTEIN D"/>
    <property type="match status" value="1"/>
</dbReference>
<sequence length="54" mass="6086">MTEFLSMGGYGAFIWSAYGLALVILSFNLIRAVRCERRLKKDMARYFSSMAEGG</sequence>
<evidence type="ECO:0000256" key="12">
    <source>
        <dbReference type="RuleBase" id="RU363101"/>
    </source>
</evidence>
<keyword evidence="5 12" id="KW-0813">Transport</keyword>
<dbReference type="GO" id="GO:1903607">
    <property type="term" value="P:cytochrome c biosynthetic process"/>
    <property type="evidence" value="ECO:0007669"/>
    <property type="project" value="TreeGrafter"/>
</dbReference>
<dbReference type="EMBL" id="CAADEY010000004">
    <property type="protein sequence ID" value="VFJ43124.1"/>
    <property type="molecule type" value="Genomic_DNA"/>
</dbReference>
<dbReference type="InterPro" id="IPR007078">
    <property type="entry name" value="Haem_export_protD_CcmD"/>
</dbReference>
<feature type="transmembrane region" description="Helical" evidence="12">
    <location>
        <begin position="12"/>
        <end position="33"/>
    </location>
</feature>
<evidence type="ECO:0000313" key="13">
    <source>
        <dbReference type="EMBL" id="VFJ43124.1"/>
    </source>
</evidence>
<evidence type="ECO:0000256" key="1">
    <source>
        <dbReference type="ARBA" id="ARBA00002442"/>
    </source>
</evidence>
<keyword evidence="11 12" id="KW-0472">Membrane</keyword>
<dbReference type="GO" id="GO:0017004">
    <property type="term" value="P:cytochrome complex assembly"/>
    <property type="evidence" value="ECO:0007669"/>
    <property type="project" value="UniProtKB-KW"/>
</dbReference>
<accession>A0A450RVG2</accession>
<evidence type="ECO:0000256" key="4">
    <source>
        <dbReference type="ARBA" id="ARBA00016461"/>
    </source>
</evidence>
<evidence type="ECO:0000256" key="11">
    <source>
        <dbReference type="ARBA" id="ARBA00023136"/>
    </source>
</evidence>
<dbReference type="AlphaFoldDB" id="A0A450RVG2"/>
<reference evidence="13" key="1">
    <citation type="submission" date="2019-02" db="EMBL/GenBank/DDBJ databases">
        <authorList>
            <person name="Gruber-Vodicka R. H."/>
            <person name="Seah K. B. B."/>
        </authorList>
    </citation>
    <scope>NUCLEOTIDE SEQUENCE</scope>
    <source>
        <strain evidence="13">BECK_DK161</strain>
        <strain evidence="14">BECK_DK47</strain>
    </source>
</reference>
<dbReference type="GO" id="GO:0005886">
    <property type="term" value="C:plasma membrane"/>
    <property type="evidence" value="ECO:0007669"/>
    <property type="project" value="UniProtKB-SubCell"/>
</dbReference>
<evidence type="ECO:0000256" key="7">
    <source>
        <dbReference type="ARBA" id="ARBA00022519"/>
    </source>
</evidence>
<dbReference type="InterPro" id="IPR052075">
    <property type="entry name" value="Heme_exporter_D"/>
</dbReference>
<keyword evidence="10 12" id="KW-1133">Transmembrane helix</keyword>
<evidence type="ECO:0000256" key="2">
    <source>
        <dbReference type="ARBA" id="ARBA00004377"/>
    </source>
</evidence>
<organism evidence="13">
    <name type="scientific">Candidatus Kentrum sp. DK</name>
    <dbReference type="NCBI Taxonomy" id="2126562"/>
    <lineage>
        <taxon>Bacteria</taxon>
        <taxon>Pseudomonadati</taxon>
        <taxon>Pseudomonadota</taxon>
        <taxon>Gammaproteobacteria</taxon>
        <taxon>Candidatus Kentrum</taxon>
    </lineage>
</organism>
<protein>
    <recommendedName>
        <fullName evidence="4 12">Heme exporter protein D</fullName>
    </recommendedName>
</protein>
<dbReference type="Pfam" id="PF04995">
    <property type="entry name" value="CcmD"/>
    <property type="match status" value="1"/>
</dbReference>
<dbReference type="PANTHER" id="PTHR37531:SF1">
    <property type="entry name" value="HEME EXPORTER PROTEIN D"/>
    <property type="match status" value="1"/>
</dbReference>
<keyword evidence="6 12" id="KW-1003">Cell membrane</keyword>
<evidence type="ECO:0000313" key="14">
    <source>
        <dbReference type="EMBL" id="VFJ56130.1"/>
    </source>
</evidence>
<dbReference type="EMBL" id="CAADEX010000056">
    <property type="protein sequence ID" value="VFJ56130.1"/>
    <property type="molecule type" value="Genomic_DNA"/>
</dbReference>
<gene>
    <name evidence="14" type="ORF">BECKDK2373B_GA0170837_105617</name>
    <name evidence="13" type="ORF">BECKDK2373C_GA0170839_100417</name>
</gene>
<evidence type="ECO:0000256" key="6">
    <source>
        <dbReference type="ARBA" id="ARBA00022475"/>
    </source>
</evidence>
<keyword evidence="8 12" id="KW-0812">Transmembrane</keyword>
<comment type="subcellular location">
    <subcellularLocation>
        <location evidence="2 12">Cell inner membrane</location>
        <topology evidence="2 12">Single-pass membrane protein</topology>
    </subcellularLocation>
</comment>
<comment type="function">
    <text evidence="1 12">Required for the export of heme to the periplasm for the biogenesis of c-type cytochromes.</text>
</comment>
<keyword evidence="7 12" id="KW-0997">Cell inner membrane</keyword>
<proteinExistence type="inferred from homology"/>
<evidence type="ECO:0000256" key="9">
    <source>
        <dbReference type="ARBA" id="ARBA00022748"/>
    </source>
</evidence>
<dbReference type="NCBIfam" id="TIGR03141">
    <property type="entry name" value="cytochro_ccmD"/>
    <property type="match status" value="1"/>
</dbReference>
<evidence type="ECO:0000256" key="8">
    <source>
        <dbReference type="ARBA" id="ARBA00022692"/>
    </source>
</evidence>
<comment type="similarity">
    <text evidence="3 12">Belongs to the CcmD/CycX/HelD family.</text>
</comment>
<keyword evidence="9 12" id="KW-0201">Cytochrome c-type biogenesis</keyword>
<dbReference type="GO" id="GO:0015886">
    <property type="term" value="P:heme transport"/>
    <property type="evidence" value="ECO:0007669"/>
    <property type="project" value="InterPro"/>
</dbReference>
<name>A0A450RVG2_9GAMM</name>
<evidence type="ECO:0000256" key="10">
    <source>
        <dbReference type="ARBA" id="ARBA00022989"/>
    </source>
</evidence>
<evidence type="ECO:0000256" key="5">
    <source>
        <dbReference type="ARBA" id="ARBA00022448"/>
    </source>
</evidence>
<evidence type="ECO:0000256" key="3">
    <source>
        <dbReference type="ARBA" id="ARBA00008741"/>
    </source>
</evidence>